<dbReference type="SUPFAM" id="SSF54826">
    <property type="entry name" value="Enolase N-terminal domain-like"/>
    <property type="match status" value="1"/>
</dbReference>
<comment type="cofactor">
    <cofactor evidence="1">
        <name>Mg(2+)</name>
        <dbReference type="ChEBI" id="CHEBI:18420"/>
    </cofactor>
</comment>
<dbReference type="InterPro" id="IPR013342">
    <property type="entry name" value="Mandelate_racemase_C"/>
</dbReference>
<dbReference type="Proteomes" id="UP000007485">
    <property type="component" value="Chromosome"/>
</dbReference>
<evidence type="ECO:0000259" key="4">
    <source>
        <dbReference type="SMART" id="SM00922"/>
    </source>
</evidence>
<dbReference type="Pfam" id="PF02746">
    <property type="entry name" value="MR_MLE_N"/>
    <property type="match status" value="1"/>
</dbReference>
<dbReference type="Gene3D" id="3.30.390.10">
    <property type="entry name" value="Enolase-like, N-terminal domain"/>
    <property type="match status" value="1"/>
</dbReference>
<protein>
    <submittedName>
        <fullName evidence="5">Mandelate racemase/muconate lactonizing protein</fullName>
    </submittedName>
</protein>
<feature type="domain" description="Mandelate racemase/muconate lactonizing enzyme C-terminal" evidence="4">
    <location>
        <begin position="148"/>
        <end position="244"/>
    </location>
</feature>
<dbReference type="SFLD" id="SFLDG00179">
    <property type="entry name" value="mandelate_racemase"/>
    <property type="match status" value="1"/>
</dbReference>
<dbReference type="eggNOG" id="arCOG01168">
    <property type="taxonomic scope" value="Archaea"/>
</dbReference>
<dbReference type="CDD" id="cd03316">
    <property type="entry name" value="MR_like"/>
    <property type="match status" value="1"/>
</dbReference>
<dbReference type="GO" id="GO:0016836">
    <property type="term" value="F:hydro-lyase activity"/>
    <property type="evidence" value="ECO:0007669"/>
    <property type="project" value="TreeGrafter"/>
</dbReference>
<sequence length="380" mass="42119">MPVIREVKTIPLSVPYDDDPPTMFRDSWGVQLYVRVVLGDVVGWGEVLTYGSGVVDSYIGVFDDVITPAVIGAEVNSVDDIAGLVDRLEKLLFTGGLCGVITGAIGGFEMALWDALGRHVNRSVSELLGARSRDSIPVYASFPRYGRVDYVVKAVDRALGRGFTMVKLHEHTNDSLEAIKAVRESFGYDLRVALDINAAFNDPNKALEFLNKVHRYEPYWVEEPTWPPNDYDKLGTVSRRSPVPIAAGENEYYMGGFKGLVGAGVSYVQPDISKVGGILRFMDVIKDIKAMGRPVAPHHRPHKSILTHTYTLHIASIIDGVEVVEWPLTWVGDIYDREVRVRNGEVRLSDLGGVGVGLNINEDALSKYPYTKRYVPLIFH</sequence>
<dbReference type="GO" id="GO:0000287">
    <property type="term" value="F:magnesium ion binding"/>
    <property type="evidence" value="ECO:0007669"/>
    <property type="project" value="TreeGrafter"/>
</dbReference>
<gene>
    <name evidence="5" type="ordered locus">VMUT_1150</name>
</gene>
<dbReference type="InterPro" id="IPR046945">
    <property type="entry name" value="RHMD-like"/>
</dbReference>
<reference evidence="5 6" key="1">
    <citation type="journal article" date="2011" name="J. Bacteriol.">
        <title>Complete genome sequence of 'Vulcanisaeta moutnovskia' strain 768-28, a novel member of the hyperthermophilic crenarchaeal genus vulcanisaeta.</title>
        <authorList>
            <person name="Gumerov V.M."/>
            <person name="Mardanov A.V."/>
            <person name="Beletsky A.V."/>
            <person name="Prokofeva M.I."/>
            <person name="Bonch-Osmolovskaya E.A."/>
            <person name="Ravin N.V."/>
            <person name="Skryabin K.G."/>
        </authorList>
    </citation>
    <scope>NUCLEOTIDE SEQUENCE [LARGE SCALE GENOMIC DNA]</scope>
    <source>
        <strain evidence="5 6">768-28</strain>
    </source>
</reference>
<evidence type="ECO:0000256" key="3">
    <source>
        <dbReference type="ARBA" id="ARBA00022842"/>
    </source>
</evidence>
<dbReference type="Gene3D" id="3.20.20.120">
    <property type="entry name" value="Enolase-like C-terminal domain"/>
    <property type="match status" value="1"/>
</dbReference>
<dbReference type="PANTHER" id="PTHR13794:SF58">
    <property type="entry name" value="MITOCHONDRIAL ENOLASE SUPERFAMILY MEMBER 1"/>
    <property type="match status" value="1"/>
</dbReference>
<dbReference type="KEGG" id="vmo:VMUT_1150"/>
<dbReference type="InterPro" id="IPR036849">
    <property type="entry name" value="Enolase-like_C_sf"/>
</dbReference>
<dbReference type="AlphaFoldDB" id="F0QYB8"/>
<dbReference type="SFLD" id="SFLDS00001">
    <property type="entry name" value="Enolase"/>
    <property type="match status" value="1"/>
</dbReference>
<dbReference type="EMBL" id="CP002529">
    <property type="protein sequence ID" value="ADY01355.1"/>
    <property type="molecule type" value="Genomic_DNA"/>
</dbReference>
<dbReference type="OrthoDB" id="372081at2157"/>
<dbReference type="Pfam" id="PF13378">
    <property type="entry name" value="MR_MLE_C"/>
    <property type="match status" value="1"/>
</dbReference>
<keyword evidence="6" id="KW-1185">Reference proteome</keyword>
<organism evidence="5 6">
    <name type="scientific">Vulcanisaeta moutnovskia (strain 768-28)</name>
    <dbReference type="NCBI Taxonomy" id="985053"/>
    <lineage>
        <taxon>Archaea</taxon>
        <taxon>Thermoproteota</taxon>
        <taxon>Thermoprotei</taxon>
        <taxon>Thermoproteales</taxon>
        <taxon>Thermoproteaceae</taxon>
        <taxon>Vulcanisaeta</taxon>
    </lineage>
</organism>
<evidence type="ECO:0000313" key="5">
    <source>
        <dbReference type="EMBL" id="ADY01355.1"/>
    </source>
</evidence>
<dbReference type="HOGENOM" id="CLU_030273_3_0_2"/>
<name>F0QYB8_VULM7</name>
<keyword evidence="2" id="KW-0479">Metal-binding</keyword>
<proteinExistence type="predicted"/>
<dbReference type="GO" id="GO:0016052">
    <property type="term" value="P:carbohydrate catabolic process"/>
    <property type="evidence" value="ECO:0007669"/>
    <property type="project" value="TreeGrafter"/>
</dbReference>
<evidence type="ECO:0000256" key="2">
    <source>
        <dbReference type="ARBA" id="ARBA00022723"/>
    </source>
</evidence>
<keyword evidence="3" id="KW-0460">Magnesium</keyword>
<evidence type="ECO:0000313" key="6">
    <source>
        <dbReference type="Proteomes" id="UP000007485"/>
    </source>
</evidence>
<evidence type="ECO:0000256" key="1">
    <source>
        <dbReference type="ARBA" id="ARBA00001946"/>
    </source>
</evidence>
<dbReference type="SUPFAM" id="SSF51604">
    <property type="entry name" value="Enolase C-terminal domain-like"/>
    <property type="match status" value="1"/>
</dbReference>
<dbReference type="InterPro" id="IPR029065">
    <property type="entry name" value="Enolase_C-like"/>
</dbReference>
<dbReference type="GeneID" id="10288802"/>
<dbReference type="InterPro" id="IPR013341">
    <property type="entry name" value="Mandelate_racemase_N_dom"/>
</dbReference>
<dbReference type="RefSeq" id="WP_013604517.1">
    <property type="nucleotide sequence ID" value="NC_015151.1"/>
</dbReference>
<dbReference type="STRING" id="985053.VMUT_1150"/>
<dbReference type="SMART" id="SM00922">
    <property type="entry name" value="MR_MLE"/>
    <property type="match status" value="1"/>
</dbReference>
<dbReference type="InterPro" id="IPR029017">
    <property type="entry name" value="Enolase-like_N"/>
</dbReference>
<dbReference type="PANTHER" id="PTHR13794">
    <property type="entry name" value="ENOLASE SUPERFAMILY, MANDELATE RACEMASE"/>
    <property type="match status" value="1"/>
</dbReference>
<accession>F0QYB8</accession>